<name>A0A8J5RAK0_9HYME</name>
<organism evidence="1 2">
    <name type="scientific">Cotesia typhae</name>
    <dbReference type="NCBI Taxonomy" id="2053667"/>
    <lineage>
        <taxon>Eukaryota</taxon>
        <taxon>Metazoa</taxon>
        <taxon>Ecdysozoa</taxon>
        <taxon>Arthropoda</taxon>
        <taxon>Hexapoda</taxon>
        <taxon>Insecta</taxon>
        <taxon>Pterygota</taxon>
        <taxon>Neoptera</taxon>
        <taxon>Endopterygota</taxon>
        <taxon>Hymenoptera</taxon>
        <taxon>Apocrita</taxon>
        <taxon>Ichneumonoidea</taxon>
        <taxon>Braconidae</taxon>
        <taxon>Microgastrinae</taxon>
        <taxon>Cotesia</taxon>
    </lineage>
</organism>
<protein>
    <submittedName>
        <fullName evidence="1">Uncharacterized protein</fullName>
    </submittedName>
</protein>
<dbReference type="Proteomes" id="UP000729913">
    <property type="component" value="Unassembled WGS sequence"/>
</dbReference>
<comment type="caution">
    <text evidence="1">The sequence shown here is derived from an EMBL/GenBank/DDBJ whole genome shotgun (WGS) entry which is preliminary data.</text>
</comment>
<dbReference type="EMBL" id="JAAOIC020000005">
    <property type="protein sequence ID" value="KAG8041999.1"/>
    <property type="molecule type" value="Genomic_DNA"/>
</dbReference>
<proteinExistence type="predicted"/>
<accession>A0A8J5RAK0</accession>
<evidence type="ECO:0000313" key="1">
    <source>
        <dbReference type="EMBL" id="KAG8041999.1"/>
    </source>
</evidence>
<reference evidence="1" key="1">
    <citation type="submission" date="2020-03" db="EMBL/GenBank/DDBJ databases">
        <authorList>
            <person name="Chebbi M.A."/>
            <person name="Drezen J.M."/>
        </authorList>
    </citation>
    <scope>NUCLEOTIDE SEQUENCE</scope>
    <source>
        <tissue evidence="1">Whole body</tissue>
    </source>
</reference>
<sequence>MKYFNDVTVLNVHVVTVLLREFYDVVLRVLFHFHQLLCLLEFRIPQILTYPANVLRDRIVST</sequence>
<evidence type="ECO:0000313" key="2">
    <source>
        <dbReference type="Proteomes" id="UP000729913"/>
    </source>
</evidence>
<keyword evidence="2" id="KW-1185">Reference proteome</keyword>
<reference evidence="1" key="2">
    <citation type="submission" date="2021-04" db="EMBL/GenBank/DDBJ databases">
        <title>Genome-wide patterns of bracovirus chromosomal integration into multiple host tissues during parasitism.</title>
        <authorList>
            <person name="Chebbi M.A.C."/>
        </authorList>
    </citation>
    <scope>NUCLEOTIDE SEQUENCE</scope>
    <source>
        <tissue evidence="1">Whole body</tissue>
    </source>
</reference>
<dbReference type="AlphaFoldDB" id="A0A8J5RAK0"/>
<gene>
    <name evidence="1" type="ORF">G9C98_007307</name>
</gene>